<sequence>RSLHKLLRNTENRPPSVSSVLN</sequence>
<dbReference type="AlphaFoldDB" id="A0A382HU43"/>
<accession>A0A382HU43</accession>
<gene>
    <name evidence="2" type="ORF">METZ01_LOCUS243553</name>
</gene>
<protein>
    <submittedName>
        <fullName evidence="2">Uncharacterized protein</fullName>
    </submittedName>
</protein>
<dbReference type="EMBL" id="UINC01063257">
    <property type="protein sequence ID" value="SVB90699.1"/>
    <property type="molecule type" value="Genomic_DNA"/>
</dbReference>
<feature type="non-terminal residue" evidence="2">
    <location>
        <position position="22"/>
    </location>
</feature>
<reference evidence="2" key="1">
    <citation type="submission" date="2018-05" db="EMBL/GenBank/DDBJ databases">
        <authorList>
            <person name="Lanie J.A."/>
            <person name="Ng W.-L."/>
            <person name="Kazmierczak K.M."/>
            <person name="Andrzejewski T.M."/>
            <person name="Davidsen T.M."/>
            <person name="Wayne K.J."/>
            <person name="Tettelin H."/>
            <person name="Glass J.I."/>
            <person name="Rusch D."/>
            <person name="Podicherti R."/>
            <person name="Tsui H.-C.T."/>
            <person name="Winkler M.E."/>
        </authorList>
    </citation>
    <scope>NUCLEOTIDE SEQUENCE</scope>
</reference>
<organism evidence="2">
    <name type="scientific">marine metagenome</name>
    <dbReference type="NCBI Taxonomy" id="408172"/>
    <lineage>
        <taxon>unclassified sequences</taxon>
        <taxon>metagenomes</taxon>
        <taxon>ecological metagenomes</taxon>
    </lineage>
</organism>
<feature type="compositionally biased region" description="Polar residues" evidence="1">
    <location>
        <begin position="12"/>
        <end position="22"/>
    </location>
</feature>
<evidence type="ECO:0000256" key="1">
    <source>
        <dbReference type="SAM" id="MobiDB-lite"/>
    </source>
</evidence>
<feature type="non-terminal residue" evidence="2">
    <location>
        <position position="1"/>
    </location>
</feature>
<name>A0A382HU43_9ZZZZ</name>
<evidence type="ECO:0000313" key="2">
    <source>
        <dbReference type="EMBL" id="SVB90699.1"/>
    </source>
</evidence>
<feature type="region of interest" description="Disordered" evidence="1">
    <location>
        <begin position="1"/>
        <end position="22"/>
    </location>
</feature>
<proteinExistence type="predicted"/>